<keyword evidence="3" id="KW-0949">S-adenosyl-L-methionine</keyword>
<dbReference type="Proteomes" id="UP000178606">
    <property type="component" value="Unassembled WGS sequence"/>
</dbReference>
<dbReference type="InterPro" id="IPR013216">
    <property type="entry name" value="Methyltransf_11"/>
</dbReference>
<reference evidence="5 6" key="1">
    <citation type="journal article" date="2016" name="Nat. Commun.">
        <title>Thousands of microbial genomes shed light on interconnected biogeochemical processes in an aquifer system.</title>
        <authorList>
            <person name="Anantharaman K."/>
            <person name="Brown C.T."/>
            <person name="Hug L.A."/>
            <person name="Sharon I."/>
            <person name="Castelle C.J."/>
            <person name="Probst A.J."/>
            <person name="Thomas B.C."/>
            <person name="Singh A."/>
            <person name="Wilkins M.J."/>
            <person name="Karaoz U."/>
            <person name="Brodie E.L."/>
            <person name="Williams K.H."/>
            <person name="Hubbard S.S."/>
            <person name="Banfield J.F."/>
        </authorList>
    </citation>
    <scope>NUCLEOTIDE SEQUENCE [LARGE SCALE GENOMIC DNA]</scope>
    <source>
        <strain evidence="6">RIFCSPLOWO2_12_FULL_64_10</strain>
    </source>
</reference>
<dbReference type="SUPFAM" id="SSF53335">
    <property type="entry name" value="S-adenosyl-L-methionine-dependent methyltransferases"/>
    <property type="match status" value="1"/>
</dbReference>
<dbReference type="EMBL" id="MFKF01000196">
    <property type="protein sequence ID" value="OGG51033.1"/>
    <property type="molecule type" value="Genomic_DNA"/>
</dbReference>
<dbReference type="Gene3D" id="3.40.50.150">
    <property type="entry name" value="Vaccinia Virus protein VP39"/>
    <property type="match status" value="1"/>
</dbReference>
<name>A0A1F6CPE2_HANXR</name>
<dbReference type="CDD" id="cd02440">
    <property type="entry name" value="AdoMet_MTases"/>
    <property type="match status" value="1"/>
</dbReference>
<keyword evidence="1" id="KW-0489">Methyltransferase</keyword>
<dbReference type="PANTHER" id="PTHR43464:SF19">
    <property type="entry name" value="UBIQUINONE BIOSYNTHESIS O-METHYLTRANSFERASE, MITOCHONDRIAL"/>
    <property type="match status" value="1"/>
</dbReference>
<dbReference type="Pfam" id="PF08241">
    <property type="entry name" value="Methyltransf_11"/>
    <property type="match status" value="1"/>
</dbReference>
<evidence type="ECO:0000259" key="4">
    <source>
        <dbReference type="Pfam" id="PF08241"/>
    </source>
</evidence>
<feature type="domain" description="Methyltransferase type 11" evidence="4">
    <location>
        <begin position="198"/>
        <end position="296"/>
    </location>
</feature>
<proteinExistence type="predicted"/>
<accession>A0A1F6CPE2</accession>
<evidence type="ECO:0000256" key="2">
    <source>
        <dbReference type="ARBA" id="ARBA00022679"/>
    </source>
</evidence>
<evidence type="ECO:0000256" key="3">
    <source>
        <dbReference type="ARBA" id="ARBA00022691"/>
    </source>
</evidence>
<dbReference type="InterPro" id="IPR029063">
    <property type="entry name" value="SAM-dependent_MTases_sf"/>
</dbReference>
<gene>
    <name evidence="5" type="ORF">A3F84_08145</name>
</gene>
<evidence type="ECO:0000256" key="1">
    <source>
        <dbReference type="ARBA" id="ARBA00022603"/>
    </source>
</evidence>
<dbReference type="AlphaFoldDB" id="A0A1F6CPE2"/>
<organism evidence="5 6">
    <name type="scientific">Handelsmanbacteria sp. (strain RIFCSPLOWO2_12_FULL_64_10)</name>
    <dbReference type="NCBI Taxonomy" id="1817868"/>
    <lineage>
        <taxon>Bacteria</taxon>
        <taxon>Candidatus Handelsmaniibacteriota</taxon>
    </lineage>
</organism>
<protein>
    <recommendedName>
        <fullName evidence="4">Methyltransferase type 11 domain-containing protein</fullName>
    </recommendedName>
</protein>
<sequence>MKRTPQYPIASPWLIWDEGDREIARLVELCDGRRTVGRVAKGMGIGERRTRGLLRLGERLGVIAIARQDLPFLNAFYADQGGALLFEGAKLRGVSPSAWLATVKMHYRELSDYLKRPPEEVHRLFQQSFGQEAPGNLTAREARSRPDRLIRAIWRRYESDAYLVRRHLIHFYGLTAGLLFSRTVQQIRHRTGARIRVLDAGCGAGELMRRVRHAVGDGCRVAGVDIGWNILRFARAVDRKRGLSGGDFLRSDAERLPFRRGVFDALCCFEVMEHLLSPDPVLREFHRVLRPGGALLLSWSSGANLASGHVSASAPEEVRQALQNARFRVQYLEEIPEAQTTYAEVRRPWPRGEA</sequence>
<dbReference type="GO" id="GO:0008757">
    <property type="term" value="F:S-adenosylmethionine-dependent methyltransferase activity"/>
    <property type="evidence" value="ECO:0007669"/>
    <property type="project" value="InterPro"/>
</dbReference>
<keyword evidence="2" id="KW-0808">Transferase</keyword>
<evidence type="ECO:0000313" key="5">
    <source>
        <dbReference type="EMBL" id="OGG51033.1"/>
    </source>
</evidence>
<dbReference type="GO" id="GO:0032259">
    <property type="term" value="P:methylation"/>
    <property type="evidence" value="ECO:0007669"/>
    <property type="project" value="UniProtKB-KW"/>
</dbReference>
<dbReference type="PANTHER" id="PTHR43464">
    <property type="entry name" value="METHYLTRANSFERASE"/>
    <property type="match status" value="1"/>
</dbReference>
<comment type="caution">
    <text evidence="5">The sequence shown here is derived from an EMBL/GenBank/DDBJ whole genome shotgun (WGS) entry which is preliminary data.</text>
</comment>
<evidence type="ECO:0000313" key="6">
    <source>
        <dbReference type="Proteomes" id="UP000178606"/>
    </source>
</evidence>